<feature type="active site" description="Proton donor" evidence="19">
    <location>
        <position position="239"/>
    </location>
</feature>
<dbReference type="Gene3D" id="3.90.78.10">
    <property type="entry name" value="UDP-N-acetylenolpyruvoylglucosamine reductase, C-terminal domain"/>
    <property type="match status" value="1"/>
</dbReference>
<evidence type="ECO:0000256" key="17">
    <source>
        <dbReference type="ARBA" id="ARBA00031026"/>
    </source>
</evidence>
<evidence type="ECO:0000256" key="19">
    <source>
        <dbReference type="HAMAP-Rule" id="MF_00037"/>
    </source>
</evidence>
<dbReference type="EC" id="1.3.1.98" evidence="5 19"/>
<evidence type="ECO:0000256" key="12">
    <source>
        <dbReference type="ARBA" id="ARBA00022960"/>
    </source>
</evidence>
<keyword evidence="14 19" id="KW-0560">Oxidoreductase</keyword>
<evidence type="ECO:0000256" key="5">
    <source>
        <dbReference type="ARBA" id="ARBA00012518"/>
    </source>
</evidence>
<dbReference type="InterPro" id="IPR016166">
    <property type="entry name" value="FAD-bd_PCMH"/>
</dbReference>
<dbReference type="InterPro" id="IPR036318">
    <property type="entry name" value="FAD-bd_PCMH-like_sf"/>
</dbReference>
<gene>
    <name evidence="19" type="primary">murB</name>
    <name evidence="21" type="ORF">ABID46_000841</name>
</gene>
<dbReference type="NCBIfam" id="NF010478">
    <property type="entry name" value="PRK13903.1"/>
    <property type="match status" value="1"/>
</dbReference>
<evidence type="ECO:0000313" key="21">
    <source>
        <dbReference type="EMBL" id="MET3731274.1"/>
    </source>
</evidence>
<dbReference type="InterPro" id="IPR003170">
    <property type="entry name" value="MurB"/>
</dbReference>
<keyword evidence="16 19" id="KW-0961">Cell wall biogenesis/degradation</keyword>
<comment type="pathway">
    <text evidence="4 19">Cell wall biogenesis; peptidoglycan biosynthesis.</text>
</comment>
<dbReference type="GO" id="GO:0008762">
    <property type="term" value="F:UDP-N-acetylmuramate dehydrogenase activity"/>
    <property type="evidence" value="ECO:0007669"/>
    <property type="project" value="UniProtKB-EC"/>
</dbReference>
<dbReference type="InterPro" id="IPR036635">
    <property type="entry name" value="MurB_C_sf"/>
</dbReference>
<dbReference type="NCBIfam" id="NF000755">
    <property type="entry name" value="PRK00046.1"/>
    <property type="match status" value="1"/>
</dbReference>
<comment type="caution">
    <text evidence="21">The sequence shown here is derived from an EMBL/GenBank/DDBJ whole genome shotgun (WGS) entry which is preliminary data.</text>
</comment>
<evidence type="ECO:0000313" key="22">
    <source>
        <dbReference type="Proteomes" id="UP001549146"/>
    </source>
</evidence>
<organism evidence="21 22">
    <name type="scientific">Moheibacter stercoris</name>
    <dbReference type="NCBI Taxonomy" id="1628251"/>
    <lineage>
        <taxon>Bacteria</taxon>
        <taxon>Pseudomonadati</taxon>
        <taxon>Bacteroidota</taxon>
        <taxon>Flavobacteriia</taxon>
        <taxon>Flavobacteriales</taxon>
        <taxon>Weeksellaceae</taxon>
        <taxon>Moheibacter</taxon>
    </lineage>
</organism>
<dbReference type="InterPro" id="IPR016169">
    <property type="entry name" value="FAD-bd_PCMH_sub2"/>
</dbReference>
<dbReference type="SUPFAM" id="SSF56194">
    <property type="entry name" value="Uridine diphospho-N-Acetylenolpyruvylglucosamine reductase, MurB, C-terminal domain"/>
    <property type="match status" value="1"/>
</dbReference>
<evidence type="ECO:0000256" key="6">
    <source>
        <dbReference type="ARBA" id="ARBA00015188"/>
    </source>
</evidence>
<keyword evidence="15 19" id="KW-0131">Cell cycle</keyword>
<evidence type="ECO:0000256" key="18">
    <source>
        <dbReference type="ARBA" id="ARBA00048914"/>
    </source>
</evidence>
<dbReference type="InterPro" id="IPR006094">
    <property type="entry name" value="Oxid_FAD_bind_N"/>
</dbReference>
<keyword evidence="13 19" id="KW-0573">Peptidoglycan synthesis</keyword>
<reference evidence="21 22" key="1">
    <citation type="submission" date="2024-06" db="EMBL/GenBank/DDBJ databases">
        <title>Genomic Encyclopedia of Type Strains, Phase IV (KMG-IV): sequencing the most valuable type-strain genomes for metagenomic binning, comparative biology and taxonomic classification.</title>
        <authorList>
            <person name="Goeker M."/>
        </authorList>
    </citation>
    <scope>NUCLEOTIDE SEQUENCE [LARGE SCALE GENOMIC DNA]</scope>
    <source>
        <strain evidence="21 22">DSM 29388</strain>
    </source>
</reference>
<evidence type="ECO:0000256" key="13">
    <source>
        <dbReference type="ARBA" id="ARBA00022984"/>
    </source>
</evidence>
<comment type="similarity">
    <text evidence="19">Belongs to the MurB family.</text>
</comment>
<dbReference type="EMBL" id="JBEPMO010000003">
    <property type="protein sequence ID" value="MET3731274.1"/>
    <property type="molecule type" value="Genomic_DNA"/>
</dbReference>
<protein>
    <recommendedName>
        <fullName evidence="6 19">UDP-N-acetylenolpyruvoylglucosamine reductase</fullName>
        <ecNumber evidence="5 19">1.3.1.98</ecNumber>
    </recommendedName>
    <alternativeName>
        <fullName evidence="17 19">UDP-N-acetylmuramate dehydrogenase</fullName>
    </alternativeName>
</protein>
<comment type="function">
    <text evidence="2 19">Cell wall formation.</text>
</comment>
<evidence type="ECO:0000256" key="3">
    <source>
        <dbReference type="ARBA" id="ARBA00004496"/>
    </source>
</evidence>
<dbReference type="PANTHER" id="PTHR21071">
    <property type="entry name" value="UDP-N-ACETYLENOLPYRUVOYLGLUCOSAMINE REDUCTASE"/>
    <property type="match status" value="1"/>
</dbReference>
<evidence type="ECO:0000256" key="11">
    <source>
        <dbReference type="ARBA" id="ARBA00022857"/>
    </source>
</evidence>
<dbReference type="PROSITE" id="PS51387">
    <property type="entry name" value="FAD_PCMH"/>
    <property type="match status" value="1"/>
</dbReference>
<proteinExistence type="inferred from homology"/>
<evidence type="ECO:0000256" key="1">
    <source>
        <dbReference type="ARBA" id="ARBA00001974"/>
    </source>
</evidence>
<evidence type="ECO:0000256" key="2">
    <source>
        <dbReference type="ARBA" id="ARBA00003921"/>
    </source>
</evidence>
<evidence type="ECO:0000256" key="7">
    <source>
        <dbReference type="ARBA" id="ARBA00022490"/>
    </source>
</evidence>
<evidence type="ECO:0000259" key="20">
    <source>
        <dbReference type="PROSITE" id="PS51387"/>
    </source>
</evidence>
<keyword evidence="22" id="KW-1185">Reference proteome</keyword>
<evidence type="ECO:0000256" key="10">
    <source>
        <dbReference type="ARBA" id="ARBA00022827"/>
    </source>
</evidence>
<keyword evidence="11 19" id="KW-0521">NADP</keyword>
<keyword evidence="12 19" id="KW-0133">Cell shape</keyword>
<dbReference type="PANTHER" id="PTHR21071:SF4">
    <property type="entry name" value="UDP-N-ACETYLENOLPYRUVOYLGLUCOSAMINE REDUCTASE"/>
    <property type="match status" value="1"/>
</dbReference>
<sequence length="338" mass="37890">MEIQKRISLRPYNTFGIDVFSEYFVEVSSLEELKEAIQYGKEQNLSILFLNGGSNILFTKDWNGLVVKINLKGIEIVRETEDFVWVKVQAGENWHEFVQFTLAKNYGGLQNLSLIPGNAGTAPMQNIGAYGVEIKDLMTELTAMEISTGNLRVFSNADCQFGYRESVFKNELKNQFVLLDVTFQLSKRNHVLHTEYGAIQSELANMGCEKPTIQDVSRAVIQIRQSKLPDPNEIGNSGSFFKNPVISAQKFEEIKKNYPNISGYSSGDSVKVAAGWLIENAGWKGKQFGDAGVHEKQALVLVNYGNATGKEIYDLSQSIIDSIQFQYGITLEREVNII</sequence>
<feature type="domain" description="FAD-binding PCMH-type" evidence="20">
    <location>
        <begin position="17"/>
        <end position="188"/>
    </location>
</feature>
<accession>A0ABV2LT39</accession>
<name>A0ABV2LT39_9FLAO</name>
<dbReference type="Gene3D" id="3.30.465.10">
    <property type="match status" value="1"/>
</dbReference>
<keyword evidence="8 19" id="KW-0132">Cell division</keyword>
<feature type="active site" evidence="19">
    <location>
        <position position="164"/>
    </location>
</feature>
<keyword evidence="10 19" id="KW-0274">FAD</keyword>
<evidence type="ECO:0000256" key="14">
    <source>
        <dbReference type="ARBA" id="ARBA00023002"/>
    </source>
</evidence>
<feature type="active site" evidence="19">
    <location>
        <position position="334"/>
    </location>
</feature>
<comment type="catalytic activity">
    <reaction evidence="18 19">
        <text>UDP-N-acetyl-alpha-D-muramate + NADP(+) = UDP-N-acetyl-3-O-(1-carboxyvinyl)-alpha-D-glucosamine + NADPH + H(+)</text>
        <dbReference type="Rhea" id="RHEA:12248"/>
        <dbReference type="ChEBI" id="CHEBI:15378"/>
        <dbReference type="ChEBI" id="CHEBI:57783"/>
        <dbReference type="ChEBI" id="CHEBI:58349"/>
        <dbReference type="ChEBI" id="CHEBI:68483"/>
        <dbReference type="ChEBI" id="CHEBI:70757"/>
        <dbReference type="EC" id="1.3.1.98"/>
    </reaction>
</comment>
<dbReference type="SUPFAM" id="SSF56176">
    <property type="entry name" value="FAD-binding/transporter-associated domain-like"/>
    <property type="match status" value="1"/>
</dbReference>
<dbReference type="Proteomes" id="UP001549146">
    <property type="component" value="Unassembled WGS sequence"/>
</dbReference>
<dbReference type="Pfam" id="PF02873">
    <property type="entry name" value="MurB_C"/>
    <property type="match status" value="1"/>
</dbReference>
<dbReference type="HAMAP" id="MF_00037">
    <property type="entry name" value="MurB"/>
    <property type="match status" value="1"/>
</dbReference>
<keyword evidence="9 19" id="KW-0285">Flavoprotein</keyword>
<dbReference type="Pfam" id="PF01565">
    <property type="entry name" value="FAD_binding_4"/>
    <property type="match status" value="1"/>
</dbReference>
<dbReference type="NCBIfam" id="TIGR00179">
    <property type="entry name" value="murB"/>
    <property type="match status" value="1"/>
</dbReference>
<evidence type="ECO:0000256" key="4">
    <source>
        <dbReference type="ARBA" id="ARBA00004752"/>
    </source>
</evidence>
<dbReference type="Gene3D" id="3.30.43.10">
    <property type="entry name" value="Uridine Diphospho-n-acetylenolpyruvylglucosamine Reductase, domain 2"/>
    <property type="match status" value="1"/>
</dbReference>
<evidence type="ECO:0000256" key="15">
    <source>
        <dbReference type="ARBA" id="ARBA00023306"/>
    </source>
</evidence>
<comment type="cofactor">
    <cofactor evidence="1 19">
        <name>FAD</name>
        <dbReference type="ChEBI" id="CHEBI:57692"/>
    </cofactor>
</comment>
<comment type="subcellular location">
    <subcellularLocation>
        <location evidence="3 19">Cytoplasm</location>
    </subcellularLocation>
</comment>
<evidence type="ECO:0000256" key="16">
    <source>
        <dbReference type="ARBA" id="ARBA00023316"/>
    </source>
</evidence>
<evidence type="ECO:0000256" key="8">
    <source>
        <dbReference type="ARBA" id="ARBA00022618"/>
    </source>
</evidence>
<dbReference type="InterPro" id="IPR016167">
    <property type="entry name" value="FAD-bd_PCMH_sub1"/>
</dbReference>
<evidence type="ECO:0000256" key="9">
    <source>
        <dbReference type="ARBA" id="ARBA00022630"/>
    </source>
</evidence>
<dbReference type="InterPro" id="IPR011601">
    <property type="entry name" value="MurB_C"/>
</dbReference>
<dbReference type="RefSeq" id="WP_354507379.1">
    <property type="nucleotide sequence ID" value="NZ_JBEPMO010000003.1"/>
</dbReference>
<keyword evidence="7 19" id="KW-0963">Cytoplasm</keyword>